<keyword evidence="1" id="KW-0378">Hydrolase</keyword>
<proteinExistence type="predicted"/>
<dbReference type="EC" id="3.1.3.36" evidence="1"/>
<comment type="caution">
    <text evidence="1">The sequence shown here is derived from an EMBL/GenBank/DDBJ whole genome shotgun (WGS) entry which is preliminary data.</text>
</comment>
<evidence type="ECO:0000313" key="1">
    <source>
        <dbReference type="EMBL" id="KAI2382299.1"/>
    </source>
</evidence>
<organism evidence="1">
    <name type="scientific">Ophidiomyces ophidiicola</name>
    <dbReference type="NCBI Taxonomy" id="1387563"/>
    <lineage>
        <taxon>Eukaryota</taxon>
        <taxon>Fungi</taxon>
        <taxon>Dikarya</taxon>
        <taxon>Ascomycota</taxon>
        <taxon>Pezizomycotina</taxon>
        <taxon>Eurotiomycetes</taxon>
        <taxon>Eurotiomycetidae</taxon>
        <taxon>Onygenales</taxon>
        <taxon>Onygenaceae</taxon>
        <taxon>Ophidiomyces</taxon>
    </lineage>
</organism>
<name>A0ACB8UNT8_9EURO</name>
<dbReference type="EMBL" id="JALBCA010000131">
    <property type="protein sequence ID" value="KAI2382299.1"/>
    <property type="molecule type" value="Genomic_DNA"/>
</dbReference>
<gene>
    <name evidence="1" type="primary">syj1</name>
    <name evidence="1" type="ORF">LOY88_006142</name>
</gene>
<sequence length="1138" mass="128212">MSIQVLCKDQPQRCITLVTKDGHALVLEYSSTFSEPAASLGSYPNIEQPKCIVTFLKAPSINSLQYRCLGTGYGTLGLLTLNSDVFLCVIRNSTMVATPLPNETVRRIEDVDFYCLNRPDYDMIMDVYGQSTEEGVLGNAFQGRDAVTENPFLSLKKLLSDGSFYYSTDFDLTSRLQDRINEKSFDVERFDKDFLWNSYMIDALLQFRSGLTDHERQQLDSSQMITFAIRGFARSFEIKESDILVQHGRERTQSCLTVISRLSSRRAGTRFNSRGLDDDGQVSNFVESETILWNSSGITFSFTQVRGSVPIFWEQSAVMVPGQQKIQVTRSTAATQHAFDKHFDSLQLDYGAVHVVNLLSESKPGEVELSQRYRYHMNHSPLRKAREEGTTSAHHLLQWTDFDFHAETKGPEGYARAKLIEDEIDGSIDGFEYFLSNAHDDTQTVVLQQGGVFRTNCLDCLDRTNLVQTIISYIALERFYERTMGITMIEFDAVHSVLWADNGDMLSKIYAGTGALKSSFTRHGKMSIAGTFADVRKTFTRLYVSNFADDSRQYTIDVLLGTLTGQAAVHLFDPVSDLVRSELAGKLREFTFTKTVRIWAGTFNANGLQYNRTEDLGVWLHAHITEPSEEPAIVAVGLQEIVELNPQQIMSTDPGSLKTWEEEVRNVLDKETSRRGTVGYVLLRSGQLVGAALLLFVKRDTLPQIKNVEGSVKKTGLSGMAGNKGACAIRLELSNTRICFVSAHLAAGFSNYEERNSDYNTIAHGLRFQRNRSISDHDAIFWLGDFNYRIGLSDGEVRSLIDMGNLDTLLAHDQLLMQMRIGHIFPNYSEGPITFLPTYRYNNGTDIYDTSEKRRVPAWCDRILWRGKNLRQLEYNTAPLMFSDHRPVYAVFICPIRVVDEEQKERLSHELHEKYKVTSSQINTSDTASSTIGASSTGSYHRKWSSIYQTGSKILTEKEKPVTFTLNSSSESSSLYGCGSKSPAVTPLRRMLINDPFGRQHEDVPLIPGSNEPKRIPEKSQSVEERPLVVVSDAPKKRPPVPKKPPMLANQLLPRNTFRINHSESSPSCRPVLPPRQQVEIRPILPSRRALPPTPTNRPLPVSHGKQQENKSKNNSTELLDLCVDSDLLEWVPLEPGR</sequence>
<reference evidence="1" key="1">
    <citation type="journal article" date="2022" name="bioRxiv">
        <title>Population genetic analysis of Ophidiomyces ophidiicola, the causative agent of snake fungal disease, indicates recent introductions to the USA.</title>
        <authorList>
            <person name="Ladner J.T."/>
            <person name="Palmer J.M."/>
            <person name="Ettinger C.L."/>
            <person name="Stajich J.E."/>
            <person name="Farrell T.M."/>
            <person name="Glorioso B.M."/>
            <person name="Lawson B."/>
            <person name="Price S.J."/>
            <person name="Stengle A.G."/>
            <person name="Grear D.A."/>
            <person name="Lorch J.M."/>
        </authorList>
    </citation>
    <scope>NUCLEOTIDE SEQUENCE</scope>
    <source>
        <strain evidence="1">NWHC 24266-5</strain>
    </source>
</reference>
<accession>A0ACB8UNT8</accession>
<protein>
    <submittedName>
        <fullName evidence="1">Inositol-1,4,5-trisphosphate 5-phosphatase 1</fullName>
        <ecNumber evidence="1">3.1.3.36</ecNumber>
    </submittedName>
</protein>